<reference evidence="5 6" key="1">
    <citation type="journal article" date="2022" name="bioRxiv">
        <title>Genomics of Preaxostyla Flagellates Illuminates Evolutionary Transitions and the Path Towards Mitochondrial Loss.</title>
        <authorList>
            <person name="Novak L.V.F."/>
            <person name="Treitli S.C."/>
            <person name="Pyrih J."/>
            <person name="Halakuc P."/>
            <person name="Pipaliya S.V."/>
            <person name="Vacek V."/>
            <person name="Brzon O."/>
            <person name="Soukal P."/>
            <person name="Eme L."/>
            <person name="Dacks J.B."/>
            <person name="Karnkowska A."/>
            <person name="Elias M."/>
            <person name="Hampl V."/>
        </authorList>
    </citation>
    <scope>NUCLEOTIDE SEQUENCE [LARGE SCALE GENOMIC DNA]</scope>
    <source>
        <strain evidence="5">NAU3</strain>
        <tissue evidence="5">Gut</tissue>
    </source>
</reference>
<evidence type="ECO:0000256" key="3">
    <source>
        <dbReference type="ARBA" id="ARBA00023242"/>
    </source>
</evidence>
<protein>
    <recommendedName>
        <fullName evidence="4">Checkpoint protein</fullName>
    </recommendedName>
</protein>
<comment type="similarity">
    <text evidence="2 4">Belongs to the HUS1 family.</text>
</comment>
<dbReference type="InterPro" id="IPR007150">
    <property type="entry name" value="HUS1/Mec3"/>
</dbReference>
<dbReference type="Gene3D" id="3.70.10.10">
    <property type="match status" value="1"/>
</dbReference>
<sequence length="272" mass="30586">MRFRAQLHGKETLLRLLTSIERLGKTAYLVLSPTMIQLYLIPSMSNPLKMRIDVELSLLFNDVVLQSLTDNIIYMELDISYFASSIRSAQKIQDIIISLTKKGNFPFLSLQLKPSADIKIVQDIPVNIIGKDEFENSLVSPLADPADVQICLPPIKLFYNLIERYRNIGSSCLIAANMNGQMSVKVESMDANITTFFSQLVNPPMRNEQTVISDSGKIGEVTLDIRRFLKILSSYALTPQKVVACLFSKQALVLHVLSDGIYITYEIPHSEI</sequence>
<evidence type="ECO:0000256" key="1">
    <source>
        <dbReference type="ARBA" id="ARBA00004123"/>
    </source>
</evidence>
<keyword evidence="6" id="KW-1185">Reference proteome</keyword>
<evidence type="ECO:0000313" key="6">
    <source>
        <dbReference type="Proteomes" id="UP001281761"/>
    </source>
</evidence>
<dbReference type="EMBL" id="JARBJD010000002">
    <property type="protein sequence ID" value="KAK2964682.1"/>
    <property type="molecule type" value="Genomic_DNA"/>
</dbReference>
<evidence type="ECO:0000313" key="5">
    <source>
        <dbReference type="EMBL" id="KAK2964682.1"/>
    </source>
</evidence>
<dbReference type="InterPro" id="IPR016580">
    <property type="entry name" value="HUS1"/>
</dbReference>
<dbReference type="Pfam" id="PF04005">
    <property type="entry name" value="Hus1"/>
    <property type="match status" value="1"/>
</dbReference>
<dbReference type="PANTHER" id="PTHR12900">
    <property type="entry name" value="MITOTIC AND DNA DAMAGE CHECKPOINT PROTEIN HUS1"/>
    <property type="match status" value="1"/>
</dbReference>
<dbReference type="Proteomes" id="UP001281761">
    <property type="component" value="Unassembled WGS sequence"/>
</dbReference>
<evidence type="ECO:0000256" key="4">
    <source>
        <dbReference type="PIRNR" id="PIRNR011312"/>
    </source>
</evidence>
<gene>
    <name evidence="5" type="ORF">BLNAU_599</name>
</gene>
<organism evidence="5 6">
    <name type="scientific">Blattamonas nauphoetae</name>
    <dbReference type="NCBI Taxonomy" id="2049346"/>
    <lineage>
        <taxon>Eukaryota</taxon>
        <taxon>Metamonada</taxon>
        <taxon>Preaxostyla</taxon>
        <taxon>Oxymonadida</taxon>
        <taxon>Blattamonas</taxon>
    </lineage>
</organism>
<accession>A0ABQ9YLR4</accession>
<comment type="subcellular location">
    <subcellularLocation>
        <location evidence="1">Nucleus</location>
    </subcellularLocation>
</comment>
<keyword evidence="3" id="KW-0539">Nucleus</keyword>
<evidence type="ECO:0000256" key="2">
    <source>
        <dbReference type="ARBA" id="ARBA00005563"/>
    </source>
</evidence>
<name>A0ABQ9YLR4_9EUKA</name>
<comment type="caution">
    <text evidence="5">The sequence shown here is derived from an EMBL/GenBank/DDBJ whole genome shotgun (WGS) entry which is preliminary data.</text>
</comment>
<dbReference type="PIRSF" id="PIRSF011312">
    <property type="entry name" value="Cell_cycle_HUS1"/>
    <property type="match status" value="1"/>
</dbReference>
<proteinExistence type="inferred from homology"/>
<dbReference type="PANTHER" id="PTHR12900:SF0">
    <property type="entry name" value="CHECKPOINT PROTEIN"/>
    <property type="match status" value="1"/>
</dbReference>